<gene>
    <name evidence="2" type="ORF">AHA02nite_20580</name>
</gene>
<protein>
    <submittedName>
        <fullName evidence="2">Uncharacterized protein</fullName>
    </submittedName>
</protein>
<dbReference type="AlphaFoldDB" id="A0A511WAC2"/>
<comment type="caution">
    <text evidence="2">The sequence shown here is derived from an EMBL/GenBank/DDBJ whole genome shotgun (WGS) entry which is preliminary data.</text>
</comment>
<evidence type="ECO:0000313" key="3">
    <source>
        <dbReference type="Proteomes" id="UP000321440"/>
    </source>
</evidence>
<proteinExistence type="predicted"/>
<accession>A0A511WAC2</accession>
<sequence length="62" mass="7236">MWYIIGGIMFITIFVLVISINSKVNYIMKHLGIHKKYHNLEEESFDEKVERELGGGEGEHNK</sequence>
<dbReference type="RefSeq" id="WP_146816968.1">
    <property type="nucleotide sequence ID" value="NZ_BJYA01000014.1"/>
</dbReference>
<dbReference type="OrthoDB" id="9877710at2"/>
<keyword evidence="1" id="KW-1133">Transmembrane helix</keyword>
<dbReference type="Proteomes" id="UP000321440">
    <property type="component" value="Unassembled WGS sequence"/>
</dbReference>
<dbReference type="EMBL" id="BJYA01000014">
    <property type="protein sequence ID" value="GEN46282.1"/>
    <property type="molecule type" value="Genomic_DNA"/>
</dbReference>
<keyword evidence="1" id="KW-0472">Membrane</keyword>
<keyword evidence="1" id="KW-0812">Transmembrane</keyword>
<evidence type="ECO:0000313" key="2">
    <source>
        <dbReference type="EMBL" id="GEN46282.1"/>
    </source>
</evidence>
<feature type="transmembrane region" description="Helical" evidence="1">
    <location>
        <begin position="6"/>
        <end position="26"/>
    </location>
</feature>
<name>A0A511WAC2_9BACI</name>
<reference evidence="2 3" key="1">
    <citation type="submission" date="2019-07" db="EMBL/GenBank/DDBJ databases">
        <title>Whole genome shotgun sequence of Alkalibacillus haloalkaliphilus NBRC 103110.</title>
        <authorList>
            <person name="Hosoyama A."/>
            <person name="Uohara A."/>
            <person name="Ohji S."/>
            <person name="Ichikawa N."/>
        </authorList>
    </citation>
    <scope>NUCLEOTIDE SEQUENCE [LARGE SCALE GENOMIC DNA]</scope>
    <source>
        <strain evidence="2 3">NBRC 103110</strain>
    </source>
</reference>
<evidence type="ECO:0000256" key="1">
    <source>
        <dbReference type="SAM" id="Phobius"/>
    </source>
</evidence>
<organism evidence="2 3">
    <name type="scientific">Alkalibacillus haloalkaliphilus</name>
    <dbReference type="NCBI Taxonomy" id="94136"/>
    <lineage>
        <taxon>Bacteria</taxon>
        <taxon>Bacillati</taxon>
        <taxon>Bacillota</taxon>
        <taxon>Bacilli</taxon>
        <taxon>Bacillales</taxon>
        <taxon>Bacillaceae</taxon>
        <taxon>Alkalibacillus</taxon>
    </lineage>
</organism>
<keyword evidence="3" id="KW-1185">Reference proteome</keyword>